<dbReference type="OrthoDB" id="5864716at2"/>
<keyword evidence="2" id="KW-1185">Reference proteome</keyword>
<reference evidence="1 2" key="1">
    <citation type="submission" date="2018-12" db="EMBL/GenBank/DDBJ databases">
        <title>Genomic taxonomy of the Vibrionaceae family.</title>
        <authorList>
            <person name="Gomez-Gil B."/>
            <person name="Enciso-Ibarra K."/>
        </authorList>
    </citation>
    <scope>NUCLEOTIDE SEQUENCE [LARGE SCALE GENOMIC DNA]</scope>
    <source>
        <strain evidence="1 2">CAIM 594</strain>
    </source>
</reference>
<dbReference type="Proteomes" id="UP000269041">
    <property type="component" value="Unassembled WGS sequence"/>
</dbReference>
<organism evidence="1 2">
    <name type="scientific">Vibrio pectenicida</name>
    <dbReference type="NCBI Taxonomy" id="62763"/>
    <lineage>
        <taxon>Bacteria</taxon>
        <taxon>Pseudomonadati</taxon>
        <taxon>Pseudomonadota</taxon>
        <taxon>Gammaproteobacteria</taxon>
        <taxon>Vibrionales</taxon>
        <taxon>Vibrionaceae</taxon>
        <taxon>Vibrio</taxon>
    </lineage>
</organism>
<proteinExistence type="predicted"/>
<comment type="caution">
    <text evidence="1">The sequence shown here is derived from an EMBL/GenBank/DDBJ whole genome shotgun (WGS) entry which is preliminary data.</text>
</comment>
<evidence type="ECO:0000313" key="2">
    <source>
        <dbReference type="Proteomes" id="UP000269041"/>
    </source>
</evidence>
<protein>
    <submittedName>
        <fullName evidence="1">Uncharacterized protein</fullName>
    </submittedName>
</protein>
<name>A0A427U531_9VIBR</name>
<dbReference type="AlphaFoldDB" id="A0A427U531"/>
<dbReference type="RefSeq" id="WP_125320600.1">
    <property type="nucleotide sequence ID" value="NZ_AP024891.1"/>
</dbReference>
<gene>
    <name evidence="1" type="ORF">EJA03_07410</name>
</gene>
<evidence type="ECO:0000313" key="1">
    <source>
        <dbReference type="EMBL" id="RSD31744.1"/>
    </source>
</evidence>
<accession>A0A427U531</accession>
<sequence>MNNTLTIEDGVGNTVYVPDFIRENVLDLEGYQCTTECPCCGRQAKERIFDECLGGAINTVYRIDCSHCSHHECDQDFCSSCEAASVFEDSEFDRNVKRWKMAEKVDLMLDHLVDTLVTQQYVKASVITEMKLMLLSDSEVSGLFNLIYASRGVSNRRHIQRQLLDAKFNRNLEEKINQPFIQQGESRGLVL</sequence>
<dbReference type="EMBL" id="RSFA01000024">
    <property type="protein sequence ID" value="RSD31744.1"/>
    <property type="molecule type" value="Genomic_DNA"/>
</dbReference>